<accession>A0A934SHX9</accession>
<dbReference type="EMBL" id="JAEPRQ010000002">
    <property type="protein sequence ID" value="MBK4215707.1"/>
    <property type="molecule type" value="Genomic_DNA"/>
</dbReference>
<name>A0A934SHX9_9RHOB</name>
<dbReference type="RefSeq" id="WP_200685002.1">
    <property type="nucleotide sequence ID" value="NZ_JAEPRQ010000002.1"/>
</dbReference>
<gene>
    <name evidence="1" type="ORF">JJJ17_07205</name>
</gene>
<protein>
    <submittedName>
        <fullName evidence="1">Uncharacterized protein</fullName>
    </submittedName>
</protein>
<dbReference type="AlphaFoldDB" id="A0A934SHX9"/>
<reference evidence="1" key="1">
    <citation type="submission" date="2021-01" db="EMBL/GenBank/DDBJ databases">
        <title>Paracoccus amoyensis sp. nov., isolated from the surface seawater along the coast of Xiamen Island, China.</title>
        <authorList>
            <person name="Lyu L."/>
        </authorList>
    </citation>
    <scope>NUCLEOTIDE SEQUENCE</scope>
    <source>
        <strain evidence="1">MJ17</strain>
    </source>
</reference>
<evidence type="ECO:0000313" key="1">
    <source>
        <dbReference type="EMBL" id="MBK4215707.1"/>
    </source>
</evidence>
<comment type="caution">
    <text evidence="1">The sequence shown here is derived from an EMBL/GenBank/DDBJ whole genome shotgun (WGS) entry which is preliminary data.</text>
</comment>
<keyword evidence="2" id="KW-1185">Reference proteome</keyword>
<evidence type="ECO:0000313" key="2">
    <source>
        <dbReference type="Proteomes" id="UP000640485"/>
    </source>
</evidence>
<organism evidence="1 2">
    <name type="scientific">Paracoccus caeni</name>
    <dbReference type="NCBI Taxonomy" id="657651"/>
    <lineage>
        <taxon>Bacteria</taxon>
        <taxon>Pseudomonadati</taxon>
        <taxon>Pseudomonadota</taxon>
        <taxon>Alphaproteobacteria</taxon>
        <taxon>Rhodobacterales</taxon>
        <taxon>Paracoccaceae</taxon>
        <taxon>Paracoccus</taxon>
    </lineage>
</organism>
<proteinExistence type="predicted"/>
<dbReference type="Proteomes" id="UP000640485">
    <property type="component" value="Unassembled WGS sequence"/>
</dbReference>
<sequence>MMVEIIDLEARKAYGTIYEAIIEASKELGIDEPGAITIAVRTLEILQARGRR</sequence>